<name>A6W2I8_MARMS</name>
<accession>A6W2I8</accession>
<dbReference type="Gene3D" id="3.30.2310.20">
    <property type="entry name" value="RelE-like"/>
    <property type="match status" value="1"/>
</dbReference>
<dbReference type="HOGENOM" id="CLU_147162_7_0_6"/>
<dbReference type="STRING" id="400668.Mmwyl1_4021"/>
<protein>
    <submittedName>
        <fullName evidence="2">Plasmid stabilization system</fullName>
    </submittedName>
</protein>
<dbReference type="Pfam" id="PF05016">
    <property type="entry name" value="ParE_toxin"/>
    <property type="match status" value="1"/>
</dbReference>
<organism evidence="2">
    <name type="scientific">Marinomonas sp. (strain MWYL1)</name>
    <dbReference type="NCBI Taxonomy" id="400668"/>
    <lineage>
        <taxon>Bacteria</taxon>
        <taxon>Pseudomonadati</taxon>
        <taxon>Pseudomonadota</taxon>
        <taxon>Gammaproteobacteria</taxon>
        <taxon>Oceanospirillales</taxon>
        <taxon>Oceanospirillaceae</taxon>
        <taxon>Marinomonas</taxon>
    </lineage>
</organism>
<dbReference type="InterPro" id="IPR035093">
    <property type="entry name" value="RelE/ParE_toxin_dom_sf"/>
</dbReference>
<gene>
    <name evidence="2" type="ordered locus">Mmwyl1_4021</name>
</gene>
<evidence type="ECO:0000313" key="2">
    <source>
        <dbReference type="EMBL" id="ABR72917.1"/>
    </source>
</evidence>
<sequence length="98" mass="11336">MNVEFLDIAERELDDAFKYYDGIYKGLGLRFIAELESSIERIKLHPAAWQKASSVTHKCLLNRFPYSIIYQIKGDLLLVVAIASSHQRPNYWTNRTSS</sequence>
<dbReference type="OrthoDB" id="9809155at2"/>
<dbReference type="InterPro" id="IPR007712">
    <property type="entry name" value="RelE/ParE_toxin"/>
</dbReference>
<dbReference type="AlphaFoldDB" id="A6W2I8"/>
<dbReference type="eggNOG" id="COG3668">
    <property type="taxonomic scope" value="Bacteria"/>
</dbReference>
<proteinExistence type="predicted"/>
<dbReference type="EMBL" id="CP000749">
    <property type="protein sequence ID" value="ABR72917.1"/>
    <property type="molecule type" value="Genomic_DNA"/>
</dbReference>
<evidence type="ECO:0000256" key="1">
    <source>
        <dbReference type="ARBA" id="ARBA00022649"/>
    </source>
</evidence>
<dbReference type="KEGG" id="mmw:Mmwyl1_4021"/>
<reference evidence="2" key="1">
    <citation type="submission" date="2007-06" db="EMBL/GenBank/DDBJ databases">
        <title>Complete sequence of Marinomonas sp. MWYL1.</title>
        <authorList>
            <consortium name="US DOE Joint Genome Institute"/>
            <person name="Copeland A."/>
            <person name="Lucas S."/>
            <person name="Lapidus A."/>
            <person name="Barry K."/>
            <person name="Glavina del Rio T."/>
            <person name="Dalin E."/>
            <person name="Tice H."/>
            <person name="Pitluck S."/>
            <person name="Kiss H."/>
            <person name="Brettin T."/>
            <person name="Bruce D."/>
            <person name="Detter J.C."/>
            <person name="Han C."/>
            <person name="Schmutz J."/>
            <person name="Larimer F."/>
            <person name="Land M."/>
            <person name="Hauser L."/>
            <person name="Kyrpides N."/>
            <person name="Kim E."/>
            <person name="Johnston A.W.B."/>
            <person name="Todd J.D."/>
            <person name="Rogers R."/>
            <person name="Wexler M."/>
            <person name="Bond P.L."/>
            <person name="Li Y."/>
            <person name="Richardson P."/>
        </authorList>
    </citation>
    <scope>NUCLEOTIDE SEQUENCE [LARGE SCALE GENOMIC DNA]</scope>
    <source>
        <strain evidence="2">MWYL1</strain>
    </source>
</reference>
<keyword evidence="1" id="KW-1277">Toxin-antitoxin system</keyword>